<evidence type="ECO:0000256" key="11">
    <source>
        <dbReference type="ARBA" id="ARBA00034031"/>
    </source>
</evidence>
<dbReference type="GO" id="GO:0005688">
    <property type="term" value="C:U6 snRNP"/>
    <property type="evidence" value="ECO:0007669"/>
    <property type="project" value="TreeGrafter"/>
</dbReference>
<evidence type="ECO:0000256" key="6">
    <source>
        <dbReference type="ARBA" id="ARBA00022728"/>
    </source>
</evidence>
<dbReference type="Pfam" id="PF26577">
    <property type="entry name" value="TSEN34_N"/>
    <property type="match status" value="1"/>
</dbReference>
<evidence type="ECO:0000256" key="13">
    <source>
        <dbReference type="ARBA" id="ARBA00083055"/>
    </source>
</evidence>
<dbReference type="InterPro" id="IPR016654">
    <property type="entry name" value="U6_snRNA_Lsm2"/>
</dbReference>
<evidence type="ECO:0000256" key="7">
    <source>
        <dbReference type="ARBA" id="ARBA00022884"/>
    </source>
</evidence>
<sequence>MNEVTADKHAVMTSVTETCSASKDEKLDVSMKCVPVRIEYLNSQFLVFDVNVAEQIMRECRIIAEAYGTSPNARADLRKYGAPFILMPEQVAVLSEYDIPIGRSNVELSRPHSIRLDDEALRKKAEMMAKGRKAKKLKRQANSEATAATLKVRRCDIVNVEVTASEIDDAVKELSEHDNTHKQGDIWRKDEKIKLMEVGLQMVVENFDKKLEDPSLCNQNKSFTDDTREEAYEEMKGPPLPESSVFRIRLNTFRDLWRRGYYLTCGLKFGCDYLAYESTPGEDHSKWLVKCVDSQDTLSFLDLIALSRLSSQVKKHVLLAIVSPDTLSPYYIEYSWWKPQRSQNLFYSFFKSLVGKDVVVELKNDLSICGTLHSVDQYLNMKLTDISVTDSERYPHMLSVKNCFIRGSVVRYVQLPADQVDTQLLQDASRKEVMQAKRTATT</sequence>
<dbReference type="GO" id="GO:0000213">
    <property type="term" value="F:tRNA-intron lyase activity"/>
    <property type="evidence" value="ECO:0007669"/>
    <property type="project" value="UniProtKB-EC"/>
</dbReference>
<dbReference type="OMA" id="RECRIIA"/>
<name>A0A3P7DWD2_WUCBA</name>
<dbReference type="Gene3D" id="2.30.30.100">
    <property type="match status" value="1"/>
</dbReference>
<evidence type="ECO:0000256" key="8">
    <source>
        <dbReference type="ARBA" id="ARBA00023187"/>
    </source>
</evidence>
<dbReference type="GO" id="GO:0003723">
    <property type="term" value="F:RNA binding"/>
    <property type="evidence" value="ECO:0007669"/>
    <property type="project" value="UniProtKB-KW"/>
</dbReference>
<dbReference type="Pfam" id="PF01423">
    <property type="entry name" value="LSM"/>
    <property type="match status" value="1"/>
</dbReference>
<evidence type="ECO:0000256" key="3">
    <source>
        <dbReference type="ARBA" id="ARBA00008078"/>
    </source>
</evidence>
<evidence type="ECO:0000256" key="4">
    <source>
        <dbReference type="ARBA" id="ARBA00012573"/>
    </source>
</evidence>
<dbReference type="InterPro" id="IPR011856">
    <property type="entry name" value="tRNA_endonuc-like_dom_sf"/>
</dbReference>
<keyword evidence="17" id="KW-1185">Reference proteome</keyword>
<dbReference type="CDD" id="cd01725">
    <property type="entry name" value="LSm2"/>
    <property type="match status" value="1"/>
</dbReference>
<evidence type="ECO:0000256" key="2">
    <source>
        <dbReference type="ARBA" id="ARBA00006850"/>
    </source>
</evidence>
<evidence type="ECO:0000313" key="17">
    <source>
        <dbReference type="Proteomes" id="UP000270924"/>
    </source>
</evidence>
<dbReference type="AlphaFoldDB" id="A0A3P7DWD2"/>
<dbReference type="EMBL" id="UYWW01002024">
    <property type="protein sequence ID" value="VDM11296.1"/>
    <property type="molecule type" value="Genomic_DNA"/>
</dbReference>
<dbReference type="InterPro" id="IPR036167">
    <property type="entry name" value="tRNA_intron_Endo_cat-like_sf"/>
</dbReference>
<reference evidence="16 17" key="1">
    <citation type="submission" date="2018-11" db="EMBL/GenBank/DDBJ databases">
        <authorList>
            <consortium name="Pathogen Informatics"/>
        </authorList>
    </citation>
    <scope>NUCLEOTIDE SEQUENCE [LARGE SCALE GENOMIC DNA]</scope>
</reference>
<evidence type="ECO:0000256" key="1">
    <source>
        <dbReference type="ARBA" id="ARBA00004123"/>
    </source>
</evidence>
<keyword evidence="8" id="KW-0508">mRNA splicing</keyword>
<dbReference type="InterPro" id="IPR047575">
    <property type="entry name" value="Sm"/>
</dbReference>
<dbReference type="CDD" id="cd22363">
    <property type="entry name" value="tRNA-intron_lyase_C"/>
    <property type="match status" value="1"/>
</dbReference>
<evidence type="ECO:0000256" key="12">
    <source>
        <dbReference type="ARBA" id="ARBA00067755"/>
    </source>
</evidence>
<dbReference type="GO" id="GO:0000932">
    <property type="term" value="C:P-body"/>
    <property type="evidence" value="ECO:0007669"/>
    <property type="project" value="TreeGrafter"/>
</dbReference>
<dbReference type="GO" id="GO:0006388">
    <property type="term" value="P:tRNA splicing, via endonucleolytic cleavage and ligation"/>
    <property type="evidence" value="ECO:0007669"/>
    <property type="project" value="InterPro"/>
</dbReference>
<dbReference type="GO" id="GO:0071013">
    <property type="term" value="C:catalytic step 2 spliceosome"/>
    <property type="evidence" value="ECO:0007669"/>
    <property type="project" value="TreeGrafter"/>
</dbReference>
<dbReference type="Pfam" id="PF01974">
    <property type="entry name" value="tRNA_int_endo"/>
    <property type="match status" value="1"/>
</dbReference>
<dbReference type="GO" id="GO:0071011">
    <property type="term" value="C:precatalytic spliceosome"/>
    <property type="evidence" value="ECO:0007669"/>
    <property type="project" value="TreeGrafter"/>
</dbReference>
<dbReference type="NCBIfam" id="TIGR00324">
    <property type="entry name" value="endA"/>
    <property type="match status" value="1"/>
</dbReference>
<dbReference type="Proteomes" id="UP000270924">
    <property type="component" value="Unassembled WGS sequence"/>
</dbReference>
<dbReference type="SMART" id="SM00651">
    <property type="entry name" value="Sm"/>
    <property type="match status" value="1"/>
</dbReference>
<keyword evidence="9" id="KW-0539">Nucleus</keyword>
<dbReference type="InterPro" id="IPR006676">
    <property type="entry name" value="tRNA_splic"/>
</dbReference>
<dbReference type="PROSITE" id="PS52002">
    <property type="entry name" value="SM"/>
    <property type="match status" value="1"/>
</dbReference>
<comment type="subcellular location">
    <subcellularLocation>
        <location evidence="1">Nucleus</location>
    </subcellularLocation>
</comment>
<comment type="catalytic activity">
    <reaction evidence="11">
        <text>pretRNA = a 3'-half-tRNA molecule with a 5'-OH end + a 5'-half-tRNA molecule with a 2',3'-cyclic phosphate end + an intron with a 2',3'-cyclic phosphate and a 5'-hydroxyl terminus.</text>
        <dbReference type="EC" id="4.6.1.16"/>
    </reaction>
</comment>
<dbReference type="PANTHER" id="PTHR13829:SF2">
    <property type="entry name" value="U6 SNRNA-ASSOCIATED SM-LIKE PROTEIN LSM2"/>
    <property type="match status" value="1"/>
</dbReference>
<evidence type="ECO:0000256" key="9">
    <source>
        <dbReference type="ARBA" id="ARBA00023242"/>
    </source>
</evidence>
<evidence type="ECO:0000256" key="5">
    <source>
        <dbReference type="ARBA" id="ARBA00022664"/>
    </source>
</evidence>
<dbReference type="FunFam" id="2.30.30.100:FF:000009">
    <property type="entry name" value="U6 snRNA-associated Sm-like protein LSm2"/>
    <property type="match status" value="1"/>
</dbReference>
<evidence type="ECO:0000259" key="15">
    <source>
        <dbReference type="PROSITE" id="PS52002"/>
    </source>
</evidence>
<evidence type="ECO:0000313" key="16">
    <source>
        <dbReference type="EMBL" id="VDM11296.1"/>
    </source>
</evidence>
<keyword evidence="5" id="KW-0507">mRNA processing</keyword>
<dbReference type="OrthoDB" id="10256176at2759"/>
<keyword evidence="10" id="KW-0687">Ribonucleoprotein</keyword>
<proteinExistence type="inferred from homology"/>
<comment type="similarity">
    <text evidence="2">Belongs to the snRNP Sm proteins family.</text>
</comment>
<dbReference type="SUPFAM" id="SSF50182">
    <property type="entry name" value="Sm-like ribonucleoproteins"/>
    <property type="match status" value="1"/>
</dbReference>
<dbReference type="InterPro" id="IPR010920">
    <property type="entry name" value="LSM_dom_sf"/>
</dbReference>
<protein>
    <recommendedName>
        <fullName evidence="12">U6 snRNA-associated Sm-like protein LSm2</fullName>
        <ecNumber evidence="4">4.6.1.16</ecNumber>
    </recommendedName>
    <alternativeName>
        <fullName evidence="13">Protein G7b</fullName>
    </alternativeName>
    <alternativeName>
        <fullName evidence="14">snRNP core Sm-like protein Sm-x5</fullName>
    </alternativeName>
</protein>
<dbReference type="InParanoid" id="A0A3P7DWD2"/>
<dbReference type="Gene3D" id="3.40.1350.10">
    <property type="match status" value="1"/>
</dbReference>
<evidence type="ECO:0000256" key="14">
    <source>
        <dbReference type="ARBA" id="ARBA00083963"/>
    </source>
</evidence>
<feature type="domain" description="Sm" evidence="15">
    <location>
        <begin position="345"/>
        <end position="419"/>
    </location>
</feature>
<gene>
    <name evidence="16" type="ORF">WBA_LOCUS4682</name>
</gene>
<comment type="similarity">
    <text evidence="3">Belongs to the tRNA-intron endonuclease family.</text>
</comment>
<accession>A0A3P7DWD2</accession>
<dbReference type="EC" id="4.6.1.16" evidence="4"/>
<dbReference type="PANTHER" id="PTHR13829">
    <property type="entry name" value="SNRNP CORE PROTEIN FAMILY MEMBER"/>
    <property type="match status" value="1"/>
</dbReference>
<keyword evidence="6" id="KW-0747">Spliceosome</keyword>
<evidence type="ECO:0000256" key="10">
    <source>
        <dbReference type="ARBA" id="ARBA00023274"/>
    </source>
</evidence>
<dbReference type="SUPFAM" id="SSF53032">
    <property type="entry name" value="tRNA-intron endonuclease catalytic domain-like"/>
    <property type="match status" value="1"/>
</dbReference>
<dbReference type="GO" id="GO:0000398">
    <property type="term" value="P:mRNA splicing, via spliceosome"/>
    <property type="evidence" value="ECO:0007669"/>
    <property type="project" value="TreeGrafter"/>
</dbReference>
<organism evidence="16 17">
    <name type="scientific">Wuchereria bancrofti</name>
    <dbReference type="NCBI Taxonomy" id="6293"/>
    <lineage>
        <taxon>Eukaryota</taxon>
        <taxon>Metazoa</taxon>
        <taxon>Ecdysozoa</taxon>
        <taxon>Nematoda</taxon>
        <taxon>Chromadorea</taxon>
        <taxon>Rhabditida</taxon>
        <taxon>Spirurina</taxon>
        <taxon>Spiruromorpha</taxon>
        <taxon>Filarioidea</taxon>
        <taxon>Onchocercidae</taxon>
        <taxon>Wuchereria</taxon>
    </lineage>
</organism>
<dbReference type="InterPro" id="IPR001163">
    <property type="entry name" value="Sm_dom_euk/arc"/>
</dbReference>
<dbReference type="InterPro" id="IPR006677">
    <property type="entry name" value="tRNA_intron_Endonuc_cat-like"/>
</dbReference>
<dbReference type="InterPro" id="IPR059049">
    <property type="entry name" value="TSEN34_N"/>
</dbReference>
<dbReference type="GO" id="GO:0046540">
    <property type="term" value="C:U4/U6 x U5 tri-snRNP complex"/>
    <property type="evidence" value="ECO:0007669"/>
    <property type="project" value="TreeGrafter"/>
</dbReference>
<dbReference type="GO" id="GO:1990726">
    <property type="term" value="C:Lsm1-7-Pat1 complex"/>
    <property type="evidence" value="ECO:0007669"/>
    <property type="project" value="TreeGrafter"/>
</dbReference>
<keyword evidence="7" id="KW-0694">RNA-binding</keyword>